<gene>
    <name evidence="2" type="ORF">HAX54_022348</name>
</gene>
<organism evidence="2 3">
    <name type="scientific">Datura stramonium</name>
    <name type="common">Jimsonweed</name>
    <name type="synonym">Common thornapple</name>
    <dbReference type="NCBI Taxonomy" id="4076"/>
    <lineage>
        <taxon>Eukaryota</taxon>
        <taxon>Viridiplantae</taxon>
        <taxon>Streptophyta</taxon>
        <taxon>Embryophyta</taxon>
        <taxon>Tracheophyta</taxon>
        <taxon>Spermatophyta</taxon>
        <taxon>Magnoliopsida</taxon>
        <taxon>eudicotyledons</taxon>
        <taxon>Gunneridae</taxon>
        <taxon>Pentapetalae</taxon>
        <taxon>asterids</taxon>
        <taxon>lamiids</taxon>
        <taxon>Solanales</taxon>
        <taxon>Solanaceae</taxon>
        <taxon>Solanoideae</taxon>
        <taxon>Datureae</taxon>
        <taxon>Datura</taxon>
    </lineage>
</organism>
<feature type="region of interest" description="Disordered" evidence="1">
    <location>
        <begin position="27"/>
        <end position="46"/>
    </location>
</feature>
<proteinExistence type="predicted"/>
<accession>A0ABS8S474</accession>
<feature type="non-terminal residue" evidence="2">
    <location>
        <position position="98"/>
    </location>
</feature>
<protein>
    <submittedName>
        <fullName evidence="2">Uncharacterized protein</fullName>
    </submittedName>
</protein>
<keyword evidence="3" id="KW-1185">Reference proteome</keyword>
<name>A0ABS8S474_DATST</name>
<comment type="caution">
    <text evidence="2">The sequence shown here is derived from an EMBL/GenBank/DDBJ whole genome shotgun (WGS) entry which is preliminary data.</text>
</comment>
<evidence type="ECO:0000313" key="2">
    <source>
        <dbReference type="EMBL" id="MCD7453852.1"/>
    </source>
</evidence>
<dbReference type="Proteomes" id="UP000823775">
    <property type="component" value="Unassembled WGS sequence"/>
</dbReference>
<evidence type="ECO:0000313" key="3">
    <source>
        <dbReference type="Proteomes" id="UP000823775"/>
    </source>
</evidence>
<reference evidence="2 3" key="1">
    <citation type="journal article" date="2021" name="BMC Genomics">
        <title>Datura genome reveals duplications of psychoactive alkaloid biosynthetic genes and high mutation rate following tissue culture.</title>
        <authorList>
            <person name="Rajewski A."/>
            <person name="Carter-House D."/>
            <person name="Stajich J."/>
            <person name="Litt A."/>
        </authorList>
    </citation>
    <scope>NUCLEOTIDE SEQUENCE [LARGE SCALE GENOMIC DNA]</scope>
    <source>
        <strain evidence="2">AR-01</strain>
    </source>
</reference>
<dbReference type="EMBL" id="JACEIK010000269">
    <property type="protein sequence ID" value="MCD7453852.1"/>
    <property type="molecule type" value="Genomic_DNA"/>
</dbReference>
<evidence type="ECO:0000256" key="1">
    <source>
        <dbReference type="SAM" id="MobiDB-lite"/>
    </source>
</evidence>
<sequence>EFDNDFTDEDYHLSESDDDFNDAIVEPCTRKKRGRPKKTANNPSFLGISDFASSEELNDVKFDIEDEEEREVTYVEYDEDKNRDNSSLKLGMKLNNLK</sequence>
<feature type="non-terminal residue" evidence="2">
    <location>
        <position position="1"/>
    </location>
</feature>